<evidence type="ECO:0000256" key="1">
    <source>
        <dbReference type="ARBA" id="ARBA00023125"/>
    </source>
</evidence>
<keyword evidence="1" id="KW-0238">DNA-binding</keyword>
<proteinExistence type="predicted"/>
<dbReference type="SMART" id="SM00530">
    <property type="entry name" value="HTH_XRE"/>
    <property type="match status" value="1"/>
</dbReference>
<dbReference type="EMBL" id="CBSX010000222">
    <property type="protein sequence ID" value="CDH07743.1"/>
    <property type="molecule type" value="Genomic_DNA"/>
</dbReference>
<dbReference type="Pfam" id="PF01381">
    <property type="entry name" value="HTH_3"/>
    <property type="match status" value="1"/>
</dbReference>
<reference evidence="3" key="1">
    <citation type="submission" date="2013-07" db="EMBL/GenBank/DDBJ databases">
        <title>Sub-species coevolution in mutualistic symbiosis.</title>
        <authorList>
            <person name="Murfin K."/>
            <person name="Klassen J."/>
            <person name="Lee M."/>
            <person name="Forst S."/>
            <person name="Stock P."/>
            <person name="Goodrich-Blair H."/>
        </authorList>
    </citation>
    <scope>NUCLEOTIDE SEQUENCE [LARGE SCALE GENOMIC DNA]</scope>
    <source>
        <strain evidence="3">Oregonense</strain>
    </source>
</reference>
<protein>
    <submittedName>
        <fullName evidence="3">RstR1</fullName>
    </submittedName>
</protein>
<dbReference type="Proteomes" id="UP000028483">
    <property type="component" value="Unassembled WGS sequence"/>
</dbReference>
<dbReference type="CDD" id="cd00093">
    <property type="entry name" value="HTH_XRE"/>
    <property type="match status" value="1"/>
</dbReference>
<comment type="caution">
    <text evidence="3">The sequence shown here is derived from an EMBL/GenBank/DDBJ whole genome shotgun (WGS) entry which is preliminary data.</text>
</comment>
<organism evidence="3">
    <name type="scientific">Xenorhabdus bovienii str. oregonense</name>
    <dbReference type="NCBI Taxonomy" id="1398202"/>
    <lineage>
        <taxon>Bacteria</taxon>
        <taxon>Pseudomonadati</taxon>
        <taxon>Pseudomonadota</taxon>
        <taxon>Gammaproteobacteria</taxon>
        <taxon>Enterobacterales</taxon>
        <taxon>Morganellaceae</taxon>
        <taxon>Xenorhabdus</taxon>
    </lineage>
</organism>
<sequence length="122" mass="14223">MELINIDKGTDWMSFSARFLQLRKQHSLTQPQMADRVGIHLTQVRRYESGEAQPSLDILKRIAVTFNVSADWLIFEEEEREPQDELKLKFEAVKQMDEEEQRSVTAVLDALILKHQAKRLIG</sequence>
<dbReference type="PANTHER" id="PTHR46558:SF11">
    <property type="entry name" value="HTH-TYPE TRANSCRIPTIONAL REGULATOR XRE"/>
    <property type="match status" value="1"/>
</dbReference>
<dbReference type="AlphaFoldDB" id="A0A077PAJ7"/>
<name>A0A077PAJ7_XENBV</name>
<dbReference type="InterPro" id="IPR049639">
    <property type="entry name" value="RstR"/>
</dbReference>
<dbReference type="GO" id="GO:0003677">
    <property type="term" value="F:DNA binding"/>
    <property type="evidence" value="ECO:0007669"/>
    <property type="project" value="UniProtKB-KW"/>
</dbReference>
<evidence type="ECO:0000313" key="3">
    <source>
        <dbReference type="EMBL" id="CDH07743.1"/>
    </source>
</evidence>
<dbReference type="HOGENOM" id="CLU_066192_4_7_6"/>
<dbReference type="Gene3D" id="1.10.260.40">
    <property type="entry name" value="lambda repressor-like DNA-binding domains"/>
    <property type="match status" value="1"/>
</dbReference>
<dbReference type="InterPro" id="IPR010982">
    <property type="entry name" value="Lambda_DNA-bd_dom_sf"/>
</dbReference>
<dbReference type="NCBIfam" id="NF041951">
    <property type="entry name" value="phage_RstR"/>
    <property type="match status" value="1"/>
</dbReference>
<evidence type="ECO:0000259" key="2">
    <source>
        <dbReference type="PROSITE" id="PS50943"/>
    </source>
</evidence>
<dbReference type="PANTHER" id="PTHR46558">
    <property type="entry name" value="TRACRIPTIONAL REGULATORY PROTEIN-RELATED-RELATED"/>
    <property type="match status" value="1"/>
</dbReference>
<accession>A0A077PAJ7</accession>
<gene>
    <name evidence="3" type="primary">rstR</name>
    <name evidence="3" type="ORF">XBO1_560002</name>
</gene>
<dbReference type="PROSITE" id="PS50943">
    <property type="entry name" value="HTH_CROC1"/>
    <property type="match status" value="1"/>
</dbReference>
<feature type="domain" description="HTH cro/C1-type" evidence="2">
    <location>
        <begin position="21"/>
        <end position="73"/>
    </location>
</feature>
<dbReference type="SUPFAM" id="SSF47413">
    <property type="entry name" value="lambda repressor-like DNA-binding domains"/>
    <property type="match status" value="1"/>
</dbReference>
<dbReference type="InterPro" id="IPR001387">
    <property type="entry name" value="Cro/C1-type_HTH"/>
</dbReference>